<gene>
    <name evidence="7" type="ORF">SAMN02745121_05687</name>
</gene>
<dbReference type="InterPro" id="IPR017441">
    <property type="entry name" value="Protein_kinase_ATP_BS"/>
</dbReference>
<feature type="domain" description="Protein kinase" evidence="6">
    <location>
        <begin position="83"/>
        <end position="359"/>
    </location>
</feature>
<keyword evidence="8" id="KW-1185">Reference proteome</keyword>
<evidence type="ECO:0000256" key="4">
    <source>
        <dbReference type="ARBA" id="ARBA00022840"/>
    </source>
</evidence>
<dbReference type="SUPFAM" id="SSF48452">
    <property type="entry name" value="TPR-like"/>
    <property type="match status" value="2"/>
</dbReference>
<dbReference type="PROSITE" id="PS00107">
    <property type="entry name" value="PROTEIN_KINASE_ATP"/>
    <property type="match status" value="1"/>
</dbReference>
<organism evidence="7 8">
    <name type="scientific">Nannocystis exedens</name>
    <dbReference type="NCBI Taxonomy" id="54"/>
    <lineage>
        <taxon>Bacteria</taxon>
        <taxon>Pseudomonadati</taxon>
        <taxon>Myxococcota</taxon>
        <taxon>Polyangia</taxon>
        <taxon>Nannocystales</taxon>
        <taxon>Nannocystaceae</taxon>
        <taxon>Nannocystis</taxon>
    </lineage>
</organism>
<dbReference type="PROSITE" id="PS50011">
    <property type="entry name" value="PROTEIN_KINASE_DOM"/>
    <property type="match status" value="1"/>
</dbReference>
<keyword evidence="4 5" id="KW-0067">ATP-binding</keyword>
<dbReference type="InterPro" id="IPR011009">
    <property type="entry name" value="Kinase-like_dom_sf"/>
</dbReference>
<dbReference type="STRING" id="54.SAMN02745121_05687"/>
<dbReference type="InterPro" id="IPR000719">
    <property type="entry name" value="Prot_kinase_dom"/>
</dbReference>
<dbReference type="PROSITE" id="PS00108">
    <property type="entry name" value="PROTEIN_KINASE_ST"/>
    <property type="match status" value="1"/>
</dbReference>
<dbReference type="GO" id="GO:0004674">
    <property type="term" value="F:protein serine/threonine kinase activity"/>
    <property type="evidence" value="ECO:0007669"/>
    <property type="project" value="UniProtKB-KW"/>
</dbReference>
<dbReference type="SUPFAM" id="SSF69318">
    <property type="entry name" value="Integrin alpha N-terminal domain"/>
    <property type="match status" value="1"/>
</dbReference>
<dbReference type="InterPro" id="IPR028994">
    <property type="entry name" value="Integrin_alpha_N"/>
</dbReference>
<evidence type="ECO:0000256" key="1">
    <source>
        <dbReference type="ARBA" id="ARBA00022679"/>
    </source>
</evidence>
<dbReference type="Gene3D" id="1.25.40.10">
    <property type="entry name" value="Tetratricopeptide repeat domain"/>
    <property type="match status" value="1"/>
</dbReference>
<dbReference type="PANTHER" id="PTHR43289">
    <property type="entry name" value="MITOGEN-ACTIVATED PROTEIN KINASE KINASE KINASE 20-RELATED"/>
    <property type="match status" value="1"/>
</dbReference>
<evidence type="ECO:0000313" key="7">
    <source>
        <dbReference type="EMBL" id="SFE82793.1"/>
    </source>
</evidence>
<evidence type="ECO:0000256" key="2">
    <source>
        <dbReference type="ARBA" id="ARBA00022741"/>
    </source>
</evidence>
<dbReference type="InterPro" id="IPR008271">
    <property type="entry name" value="Ser/Thr_kinase_AS"/>
</dbReference>
<keyword evidence="3 7" id="KW-0418">Kinase</keyword>
<evidence type="ECO:0000313" key="8">
    <source>
        <dbReference type="Proteomes" id="UP000199400"/>
    </source>
</evidence>
<protein>
    <submittedName>
        <fullName evidence="7">Serine/threonine protein kinase</fullName>
    </submittedName>
</protein>
<dbReference type="GO" id="GO:0005524">
    <property type="term" value="F:ATP binding"/>
    <property type="evidence" value="ECO:0007669"/>
    <property type="project" value="UniProtKB-UniRule"/>
</dbReference>
<feature type="binding site" evidence="5">
    <location>
        <position position="112"/>
    </location>
    <ligand>
        <name>ATP</name>
        <dbReference type="ChEBI" id="CHEBI:30616"/>
    </ligand>
</feature>
<sequence length="1509" mass="161598">MSSENPERGWHTGRVSISEAQARSARAAAITVEQSAAGLSAPTPSSAQAMTLAATHDDLGLDGGLEQARVAEADAPGDRLGRYRLLRVLGQGGMGVVYVAYDEQLDRRVAIKRVRTDSRGGTAHGRILHEAKALAQLSHPNVVQIFEVSASAGRIFIAMEYVAGRTLRAWTARWREAGGSQRELLDMFVQAGRGLAAAHAQGLVHRDFKPENVLVGDDGRARVVDFGLVTWGDLDDEPTPADGVDLQGTQVRLTAAGTILGTPAYMSPEQFADRLADPRSDQFSFCAALYEALCGVRPFAGETFAELRQAVLAGAPREPGERVPPWLWAVLRRGLSRRPEDRFPAMGELLDQLASDPLAARRQRLRVAGLAVASALASVLFVLLAVELRQQWLRRQVEEAAERSLVATEARIAEARGVGDAAAAARAFEAFVADPRHDGTPALARAWLHEAVRRRDDGDGDAARTAFASAYVRAVAPDEQLAALVGLAQLFRARLDWDALASLFRQLDREHPGAAPELAALRRDVAFGRRDFAAARAELARGGPASVRALAEALVGAGATSYRDVERVYVEADRVLVLPLHDDPRAVHIAARAPGLPPVQALATAAGTKKLEVAPGTPLYAVGRGSASGQQATLYRADADALAPVLTWDEAIPTAMAAADLDGDGIREMYVGTGTARELISLTPTPDGRWERRVVYSASDTLESIPSGLVPVDLDGDGRTELAASFNSWRAYDVRLLRLDPATRTLQTVARDKLGMVLGLAPLRGANGSRLLVAHNAHVDASTLVFPPDRPYGDPAGVYIYAQEGDRLVRRDLLAPPLPAGVFRFDSWPPKVGDANGDGRDDIALEFAHADRTHTLLYLQEEDGAFTPVLLGELQVLAFAQLDDDPADELIANVAEVDGGTRLWVVGAGDETLAEVPDPPAPPEEPELDDPAWNRTWRHARTLQGLGLLDDAASEFADLGHRASRPTSRATAYYTAAVLRERSGREREAQALFRSAAEAPELAADALQGAMRTQLRLGDYEGAQQTLAALGRLPALAGDVRLAIARRWAPLVAVGRERVDLAFDRPLAPAWTLHEPLGLRHRPGARSLAIAADTAGPLASLPVEWRGELIELAADFTIDETEWSSGFEVALVPADTGPSGAPTAWVGVHTIGTSRGGVDVARVFMCGLGERRLADFQQPPLAPRSTAVATRLAMRVSVIPALGEIACELTLPDGTSRTQREPLTGELPPAGRHRLVVRTYHEDPSWLTAELHQVTLRGFRAVDEPPADPARASLTSALVRGDAVAALASFEQLGPLAPPEQVWRAHALLQVGRVAEARALLGRLLDAPGPLEPALLTWLRAQPGLLGPLLRELDPERFLAANHALWRIAAVNHLADPRARDALLAVLGSFDAETLAPAAGSPDSRARACDLLTWRARAYLRAGEPAPARADLERALVLAADLPPDAPQAAERWLLWLDLASLAAAAGDPARAREAIDRAQAESEMPLLVGDVVRARPELAALTREPAGG</sequence>
<dbReference type="Gene3D" id="3.30.200.20">
    <property type="entry name" value="Phosphorylase Kinase, domain 1"/>
    <property type="match status" value="1"/>
</dbReference>
<evidence type="ECO:0000256" key="3">
    <source>
        <dbReference type="ARBA" id="ARBA00022777"/>
    </source>
</evidence>
<dbReference type="Proteomes" id="UP000199400">
    <property type="component" value="Unassembled WGS sequence"/>
</dbReference>
<keyword evidence="2 5" id="KW-0547">Nucleotide-binding</keyword>
<evidence type="ECO:0000256" key="5">
    <source>
        <dbReference type="PROSITE-ProRule" id="PRU10141"/>
    </source>
</evidence>
<name>A0A1I2DR61_9BACT</name>
<reference evidence="8" key="1">
    <citation type="submission" date="2016-10" db="EMBL/GenBank/DDBJ databases">
        <authorList>
            <person name="Varghese N."/>
            <person name="Submissions S."/>
        </authorList>
    </citation>
    <scope>NUCLEOTIDE SEQUENCE [LARGE SCALE GENOMIC DNA]</scope>
    <source>
        <strain evidence="8">ATCC 25963</strain>
    </source>
</reference>
<evidence type="ECO:0000259" key="6">
    <source>
        <dbReference type="PROSITE" id="PS50011"/>
    </source>
</evidence>
<dbReference type="EMBL" id="FOMX01000020">
    <property type="protein sequence ID" value="SFE82793.1"/>
    <property type="molecule type" value="Genomic_DNA"/>
</dbReference>
<dbReference type="InterPro" id="IPR011990">
    <property type="entry name" value="TPR-like_helical_dom_sf"/>
</dbReference>
<dbReference type="Pfam" id="PF00069">
    <property type="entry name" value="Pkinase"/>
    <property type="match status" value="1"/>
</dbReference>
<dbReference type="Gene3D" id="1.10.510.10">
    <property type="entry name" value="Transferase(Phosphotransferase) domain 1"/>
    <property type="match status" value="1"/>
</dbReference>
<dbReference type="SUPFAM" id="SSF56112">
    <property type="entry name" value="Protein kinase-like (PK-like)"/>
    <property type="match status" value="1"/>
</dbReference>
<keyword evidence="7" id="KW-0723">Serine/threonine-protein kinase</keyword>
<accession>A0A1I2DR61</accession>
<proteinExistence type="predicted"/>
<keyword evidence="1" id="KW-0808">Transferase</keyword>
<dbReference type="CDD" id="cd14014">
    <property type="entry name" value="STKc_PknB_like"/>
    <property type="match status" value="1"/>
</dbReference>
<dbReference type="PANTHER" id="PTHR43289:SF6">
    <property type="entry name" value="SERINE_THREONINE-PROTEIN KINASE NEKL-3"/>
    <property type="match status" value="1"/>
</dbReference>
<dbReference type="Gene3D" id="2.130.10.130">
    <property type="entry name" value="Integrin alpha, N-terminal"/>
    <property type="match status" value="1"/>
</dbReference>